<proteinExistence type="predicted"/>
<dbReference type="EMBL" id="CM051395">
    <property type="protein sequence ID" value="KAJ4726434.1"/>
    <property type="molecule type" value="Genomic_DNA"/>
</dbReference>
<sequence>MAKATQFAAAIATAICFSSLVGSAVANSHPTLFVEGRVYCDQCRAQFETKLSEPVESATVALECRTRDTEEVVYTHEVETDKNGAYMIPAESGHAELICEVVLVRSPDEECNEIIAGASRARIVLSTNSGVAEPVRHANALGFMAKEAVAGCDKVLEDMGINEV</sequence>
<comment type="caution">
    <text evidence="1">The sequence shown here is derived from an EMBL/GenBank/DDBJ whole genome shotgun (WGS) entry which is preliminary data.</text>
</comment>
<organism evidence="1 2">
    <name type="scientific">Melia azedarach</name>
    <name type="common">Chinaberry tree</name>
    <dbReference type="NCBI Taxonomy" id="155640"/>
    <lineage>
        <taxon>Eukaryota</taxon>
        <taxon>Viridiplantae</taxon>
        <taxon>Streptophyta</taxon>
        <taxon>Embryophyta</taxon>
        <taxon>Tracheophyta</taxon>
        <taxon>Spermatophyta</taxon>
        <taxon>Magnoliopsida</taxon>
        <taxon>eudicotyledons</taxon>
        <taxon>Gunneridae</taxon>
        <taxon>Pentapetalae</taxon>
        <taxon>rosids</taxon>
        <taxon>malvids</taxon>
        <taxon>Sapindales</taxon>
        <taxon>Meliaceae</taxon>
        <taxon>Melia</taxon>
    </lineage>
</organism>
<name>A0ACC1YTS3_MELAZ</name>
<evidence type="ECO:0000313" key="2">
    <source>
        <dbReference type="Proteomes" id="UP001164539"/>
    </source>
</evidence>
<protein>
    <submittedName>
        <fullName evidence="1">Pollen-specific protein-like</fullName>
    </submittedName>
</protein>
<keyword evidence="2" id="KW-1185">Reference proteome</keyword>
<gene>
    <name evidence="1" type="ORF">OWV82_005142</name>
</gene>
<dbReference type="Proteomes" id="UP001164539">
    <property type="component" value="Chromosome 2"/>
</dbReference>
<reference evidence="1 2" key="1">
    <citation type="journal article" date="2023" name="Science">
        <title>Complex scaffold remodeling in plant triterpene biosynthesis.</title>
        <authorList>
            <person name="De La Pena R."/>
            <person name="Hodgson H."/>
            <person name="Liu J.C."/>
            <person name="Stephenson M.J."/>
            <person name="Martin A.C."/>
            <person name="Owen C."/>
            <person name="Harkess A."/>
            <person name="Leebens-Mack J."/>
            <person name="Jimenez L.E."/>
            <person name="Osbourn A."/>
            <person name="Sattely E.S."/>
        </authorList>
    </citation>
    <scope>NUCLEOTIDE SEQUENCE [LARGE SCALE GENOMIC DNA]</scope>
    <source>
        <strain evidence="2">cv. JPN11</strain>
        <tissue evidence="1">Leaf</tissue>
    </source>
</reference>
<evidence type="ECO:0000313" key="1">
    <source>
        <dbReference type="EMBL" id="KAJ4726434.1"/>
    </source>
</evidence>
<accession>A0ACC1YTS3</accession>